<sequence length="146" mass="15211">MSVQAGRVILEYWPLLHNKDIQPRVRADCMLFLCKGKQGEGRKWRIRFAGGVSQGEEQCASCFRLINSFLEPAVSPFPLVPTPSFPSAAPSSASSEIPASSSVPVTTCSPVVPVAHREGSAVSSGGTVATAPDAELGPSASAAATK</sequence>
<feature type="region of interest" description="Disordered" evidence="1">
    <location>
        <begin position="84"/>
        <end position="105"/>
    </location>
</feature>
<dbReference type="EMBL" id="QCYY01002696">
    <property type="protein sequence ID" value="ROT68285.1"/>
    <property type="molecule type" value="Genomic_DNA"/>
</dbReference>
<evidence type="ECO:0000313" key="2">
    <source>
        <dbReference type="EMBL" id="ROT68285.1"/>
    </source>
</evidence>
<dbReference type="AlphaFoldDB" id="A0A3R7SNB7"/>
<gene>
    <name evidence="2" type="ORF">C7M84_013587</name>
</gene>
<reference evidence="2 3" key="2">
    <citation type="submission" date="2019-01" db="EMBL/GenBank/DDBJ databases">
        <title>The decoding of complex shrimp genome reveals the adaptation for benthos swimmer, frequently molting mechanism and breeding impact on genome.</title>
        <authorList>
            <person name="Sun Y."/>
            <person name="Gao Y."/>
            <person name="Yu Y."/>
        </authorList>
    </citation>
    <scope>NUCLEOTIDE SEQUENCE [LARGE SCALE GENOMIC DNA]</scope>
    <source>
        <tissue evidence="2">Muscle</tissue>
    </source>
</reference>
<comment type="caution">
    <text evidence="2">The sequence shown here is derived from an EMBL/GenBank/DDBJ whole genome shotgun (WGS) entry which is preliminary data.</text>
</comment>
<feature type="compositionally biased region" description="Low complexity" evidence="1">
    <location>
        <begin position="85"/>
        <end position="105"/>
    </location>
</feature>
<evidence type="ECO:0000313" key="3">
    <source>
        <dbReference type="Proteomes" id="UP000283509"/>
    </source>
</evidence>
<proteinExistence type="predicted"/>
<dbReference type="OrthoDB" id="6368628at2759"/>
<organism evidence="2 3">
    <name type="scientific">Penaeus vannamei</name>
    <name type="common">Whiteleg shrimp</name>
    <name type="synonym">Litopenaeus vannamei</name>
    <dbReference type="NCBI Taxonomy" id="6689"/>
    <lineage>
        <taxon>Eukaryota</taxon>
        <taxon>Metazoa</taxon>
        <taxon>Ecdysozoa</taxon>
        <taxon>Arthropoda</taxon>
        <taxon>Crustacea</taxon>
        <taxon>Multicrustacea</taxon>
        <taxon>Malacostraca</taxon>
        <taxon>Eumalacostraca</taxon>
        <taxon>Eucarida</taxon>
        <taxon>Decapoda</taxon>
        <taxon>Dendrobranchiata</taxon>
        <taxon>Penaeoidea</taxon>
        <taxon>Penaeidae</taxon>
        <taxon>Penaeus</taxon>
    </lineage>
</organism>
<keyword evidence="3" id="KW-1185">Reference proteome</keyword>
<name>A0A3R7SNB7_PENVA</name>
<protein>
    <submittedName>
        <fullName evidence="2">Uncharacterized protein</fullName>
    </submittedName>
</protein>
<evidence type="ECO:0000256" key="1">
    <source>
        <dbReference type="SAM" id="MobiDB-lite"/>
    </source>
</evidence>
<reference evidence="2 3" key="1">
    <citation type="submission" date="2018-04" db="EMBL/GenBank/DDBJ databases">
        <authorList>
            <person name="Zhang X."/>
            <person name="Yuan J."/>
            <person name="Li F."/>
            <person name="Xiang J."/>
        </authorList>
    </citation>
    <scope>NUCLEOTIDE SEQUENCE [LARGE SCALE GENOMIC DNA]</scope>
    <source>
        <tissue evidence="2">Muscle</tissue>
    </source>
</reference>
<feature type="region of interest" description="Disordered" evidence="1">
    <location>
        <begin position="119"/>
        <end position="146"/>
    </location>
</feature>
<dbReference type="Proteomes" id="UP000283509">
    <property type="component" value="Unassembled WGS sequence"/>
</dbReference>
<accession>A0A3R7SNB7</accession>